<dbReference type="OrthoDB" id="4054020at2"/>
<dbReference type="AlphaFoldDB" id="A0A5R8YQ44"/>
<dbReference type="SUPFAM" id="SSF46894">
    <property type="entry name" value="C-terminal effector domain of the bipartite response regulators"/>
    <property type="match status" value="1"/>
</dbReference>
<keyword evidence="3 5" id="KW-0238">DNA-binding</keyword>
<comment type="caution">
    <text evidence="7">The sequence shown here is derived from an EMBL/GenBank/DDBJ whole genome shotgun (WGS) entry which is preliminary data.</text>
</comment>
<proteinExistence type="inferred from homology"/>
<accession>A0A5R8YQ44</accession>
<dbReference type="PANTHER" id="PTHR35807:SF1">
    <property type="entry name" value="TRANSCRIPTIONAL REGULATOR REDD"/>
    <property type="match status" value="1"/>
</dbReference>
<organism evidence="7 8">
    <name type="scientific">Microbispora triticiradicis</name>
    <dbReference type="NCBI Taxonomy" id="2200763"/>
    <lineage>
        <taxon>Bacteria</taxon>
        <taxon>Bacillati</taxon>
        <taxon>Actinomycetota</taxon>
        <taxon>Actinomycetes</taxon>
        <taxon>Streptosporangiales</taxon>
        <taxon>Streptosporangiaceae</taxon>
        <taxon>Microbispora</taxon>
    </lineage>
</organism>
<dbReference type="GO" id="GO:0003677">
    <property type="term" value="F:DNA binding"/>
    <property type="evidence" value="ECO:0007669"/>
    <property type="project" value="UniProtKB-UniRule"/>
</dbReference>
<sequence length="363" mass="40271">MTANICRRGGIISTLHRPGAYAPDATDHRHTADTFSTYVTYPASVTAMGGARAHRHRARNDVKCAEKDKTLMPVPCMLIPADTGEAVEAKTAHQPPCARGTVLYALLGPFLAFDVQGEVIAELTPRQRQLLALLLLNVNIVMHRDRLVDLLWNGRPPDSARRNLTTYIARLRRLLSPREPANSALRTVGSGYVLSAPSDSVDVDKFNYLTMHGRTARDRRDYHDAAELLGGALRLWRGDALLDVRRVDALAVWADRLDEDRRTVTEDLFDVRLAAGQHHEIVSALAQWASTHPLRERPHRQLMLALHRSGRTHEASMAYQRLHRTLVDQMGAGPAPGTRTLHQRILAGDPEIGRSLAYVSTAG</sequence>
<evidence type="ECO:0000313" key="8">
    <source>
        <dbReference type="Proteomes" id="UP000309033"/>
    </source>
</evidence>
<evidence type="ECO:0000256" key="3">
    <source>
        <dbReference type="ARBA" id="ARBA00023125"/>
    </source>
</evidence>
<dbReference type="SMART" id="SM00862">
    <property type="entry name" value="Trans_reg_C"/>
    <property type="match status" value="1"/>
</dbReference>
<dbReference type="Gene3D" id="1.25.40.10">
    <property type="entry name" value="Tetratricopeptide repeat domain"/>
    <property type="match status" value="1"/>
</dbReference>
<dbReference type="GO" id="GO:0000160">
    <property type="term" value="P:phosphorelay signal transduction system"/>
    <property type="evidence" value="ECO:0007669"/>
    <property type="project" value="InterPro"/>
</dbReference>
<keyword evidence="4" id="KW-0804">Transcription</keyword>
<dbReference type="Pfam" id="PF00486">
    <property type="entry name" value="Trans_reg_C"/>
    <property type="match status" value="1"/>
</dbReference>
<dbReference type="InterPro" id="IPR036388">
    <property type="entry name" value="WH-like_DNA-bd_sf"/>
</dbReference>
<dbReference type="Gene3D" id="1.10.10.10">
    <property type="entry name" value="Winged helix-like DNA-binding domain superfamily/Winged helix DNA-binding domain"/>
    <property type="match status" value="1"/>
</dbReference>
<dbReference type="InterPro" id="IPR001867">
    <property type="entry name" value="OmpR/PhoB-type_DNA-bd"/>
</dbReference>
<dbReference type="PROSITE" id="PS51755">
    <property type="entry name" value="OMPR_PHOB"/>
    <property type="match status" value="1"/>
</dbReference>
<keyword evidence="8" id="KW-1185">Reference proteome</keyword>
<dbReference type="PANTHER" id="PTHR35807">
    <property type="entry name" value="TRANSCRIPTIONAL REGULATOR REDD-RELATED"/>
    <property type="match status" value="1"/>
</dbReference>
<dbReference type="InterPro" id="IPR011990">
    <property type="entry name" value="TPR-like_helical_dom_sf"/>
</dbReference>
<feature type="domain" description="OmpR/PhoB-type" evidence="6">
    <location>
        <begin position="94"/>
        <end position="196"/>
    </location>
</feature>
<evidence type="ECO:0000256" key="4">
    <source>
        <dbReference type="ARBA" id="ARBA00023163"/>
    </source>
</evidence>
<dbReference type="Pfam" id="PF03704">
    <property type="entry name" value="BTAD"/>
    <property type="match status" value="1"/>
</dbReference>
<dbReference type="SUPFAM" id="SSF48452">
    <property type="entry name" value="TPR-like"/>
    <property type="match status" value="1"/>
</dbReference>
<dbReference type="SMART" id="SM01043">
    <property type="entry name" value="BTAD"/>
    <property type="match status" value="1"/>
</dbReference>
<protein>
    <submittedName>
        <fullName evidence="7">AfsR/SARP family transcriptional regulator</fullName>
    </submittedName>
</protein>
<evidence type="ECO:0000256" key="2">
    <source>
        <dbReference type="ARBA" id="ARBA00023015"/>
    </source>
</evidence>
<keyword evidence="2" id="KW-0805">Transcription regulation</keyword>
<dbReference type="Proteomes" id="UP000309033">
    <property type="component" value="Unassembled WGS sequence"/>
</dbReference>
<evidence type="ECO:0000256" key="1">
    <source>
        <dbReference type="ARBA" id="ARBA00005820"/>
    </source>
</evidence>
<evidence type="ECO:0000259" key="6">
    <source>
        <dbReference type="PROSITE" id="PS51755"/>
    </source>
</evidence>
<evidence type="ECO:0000313" key="7">
    <source>
        <dbReference type="EMBL" id="TLP55569.1"/>
    </source>
</evidence>
<dbReference type="EMBL" id="VANP01000010">
    <property type="protein sequence ID" value="TLP55569.1"/>
    <property type="molecule type" value="Genomic_DNA"/>
</dbReference>
<evidence type="ECO:0000256" key="5">
    <source>
        <dbReference type="PROSITE-ProRule" id="PRU01091"/>
    </source>
</evidence>
<dbReference type="CDD" id="cd15831">
    <property type="entry name" value="BTAD"/>
    <property type="match status" value="1"/>
</dbReference>
<name>A0A5R8YQ44_9ACTN</name>
<dbReference type="InterPro" id="IPR005158">
    <property type="entry name" value="BTAD"/>
</dbReference>
<dbReference type="InterPro" id="IPR016032">
    <property type="entry name" value="Sig_transdc_resp-reg_C-effctor"/>
</dbReference>
<gene>
    <name evidence="7" type="ORF">FED44_24240</name>
</gene>
<comment type="similarity">
    <text evidence="1">Belongs to the AfsR/DnrI/RedD regulatory family.</text>
</comment>
<feature type="DNA-binding region" description="OmpR/PhoB-type" evidence="5">
    <location>
        <begin position="94"/>
        <end position="196"/>
    </location>
</feature>
<dbReference type="GO" id="GO:0006355">
    <property type="term" value="P:regulation of DNA-templated transcription"/>
    <property type="evidence" value="ECO:0007669"/>
    <property type="project" value="InterPro"/>
</dbReference>
<reference evidence="7" key="1">
    <citation type="submission" date="2019-05" db="EMBL/GenBank/DDBJ databases">
        <title>Isolation, diversity and antifungal activity of Actinobacteria from wheat.</title>
        <authorList>
            <person name="Yu B."/>
        </authorList>
    </citation>
    <scope>NUCLEOTIDE SEQUENCE [LARGE SCALE GENOMIC DNA]</scope>
    <source>
        <strain evidence="7">NEAU-HEGS1-5</strain>
    </source>
</reference>
<dbReference type="InterPro" id="IPR051677">
    <property type="entry name" value="AfsR-DnrI-RedD_regulator"/>
</dbReference>